<dbReference type="EMBL" id="KJ955720">
    <property type="protein sequence ID" value="AIO03428.1"/>
    <property type="molecule type" value="Genomic_RNA"/>
</dbReference>
<dbReference type="GO" id="GO:0003723">
    <property type="term" value="F:RNA binding"/>
    <property type="evidence" value="ECO:0007669"/>
    <property type="project" value="UniProtKB-KW"/>
</dbReference>
<evidence type="ECO:0000256" key="9">
    <source>
        <dbReference type="ARBA" id="ARBA00023274"/>
    </source>
</evidence>
<evidence type="ECO:0000256" key="2">
    <source>
        <dbReference type="ARBA" id="ARBA00008119"/>
    </source>
</evidence>
<comment type="subcellular location">
    <subcellularLocation>
        <location evidence="1">Virion</location>
    </subcellularLocation>
</comment>
<keyword evidence="4" id="KW-1139">Helical capsid protein</keyword>
<organism evidence="11">
    <name type="scientific">Soybean vein necrosis-associated virus</name>
    <dbReference type="NCBI Taxonomy" id="1204737"/>
    <lineage>
        <taxon>Viruses</taxon>
        <taxon>Riboviria</taxon>
        <taxon>Orthornavirae</taxon>
        <taxon>Negarnaviricota</taxon>
        <taxon>Polyploviricotina</taxon>
        <taxon>Bunyaviricetes</taxon>
        <taxon>Elliovirales</taxon>
        <taxon>Tospoviridae</taxon>
    </lineage>
</organism>
<evidence type="ECO:0000256" key="5">
    <source>
        <dbReference type="ARBA" id="ARBA00022561"/>
    </source>
</evidence>
<gene>
    <name evidence="11" type="primary">N</name>
</gene>
<evidence type="ECO:0000313" key="11">
    <source>
        <dbReference type="EMBL" id="AIO03428.1"/>
    </source>
</evidence>
<name>A0A088S4U0_9VIRU</name>
<evidence type="ECO:0000256" key="8">
    <source>
        <dbReference type="ARBA" id="ARBA00023086"/>
    </source>
</evidence>
<dbReference type="GO" id="GO:0019013">
    <property type="term" value="C:viral nucleocapsid"/>
    <property type="evidence" value="ECO:0007669"/>
    <property type="project" value="UniProtKB-KW"/>
</dbReference>
<evidence type="ECO:0000256" key="10">
    <source>
        <dbReference type="ARBA" id="ARBA00033344"/>
    </source>
</evidence>
<keyword evidence="6" id="KW-0946">Virion</keyword>
<comment type="similarity">
    <text evidence="2">Belongs to the tospovirus nucleocapsid protein family.</text>
</comment>
<evidence type="ECO:0000256" key="7">
    <source>
        <dbReference type="ARBA" id="ARBA00022884"/>
    </source>
</evidence>
<dbReference type="GO" id="GO:1990904">
    <property type="term" value="C:ribonucleoprotein complex"/>
    <property type="evidence" value="ECO:0007669"/>
    <property type="project" value="UniProtKB-KW"/>
</dbReference>
<protein>
    <recommendedName>
        <fullName evidence="3">Nucleoprotein</fullName>
    </recommendedName>
    <alternativeName>
        <fullName evidence="10">Nucleocapsid protein</fullName>
    </alternativeName>
</protein>
<dbReference type="InterPro" id="IPR002517">
    <property type="entry name" value="Tospo_nucleocap"/>
</dbReference>
<keyword evidence="9" id="KW-0687">Ribonucleoprotein</keyword>
<evidence type="ECO:0000256" key="6">
    <source>
        <dbReference type="ARBA" id="ARBA00022844"/>
    </source>
</evidence>
<evidence type="ECO:0000256" key="1">
    <source>
        <dbReference type="ARBA" id="ARBA00004328"/>
    </source>
</evidence>
<dbReference type="GO" id="GO:0019029">
    <property type="term" value="C:helical viral capsid"/>
    <property type="evidence" value="ECO:0007669"/>
    <property type="project" value="UniProtKB-KW"/>
</dbReference>
<evidence type="ECO:0000256" key="3">
    <source>
        <dbReference type="ARBA" id="ARBA00014389"/>
    </source>
</evidence>
<dbReference type="Pfam" id="PF01533">
    <property type="entry name" value="Tospo_nucleocap"/>
    <property type="match status" value="1"/>
</dbReference>
<reference evidence="11" key="1">
    <citation type="submission" date="2014-06" db="EMBL/GenBank/DDBJ databases">
        <title>First report of Soybean vein necrosis-associated virus on soybean grown under greenhouse conditions.</title>
        <authorList>
            <person name="Hajimorad M.R."/>
            <person name="Halter M.C."/>
            <person name="Mengistu A."/>
        </authorList>
    </citation>
    <scope>NUCLEOTIDE SEQUENCE</scope>
    <source>
        <strain evidence="11">TN4</strain>
    </source>
</reference>
<evidence type="ECO:0000256" key="4">
    <source>
        <dbReference type="ARBA" id="ARBA00022497"/>
    </source>
</evidence>
<accession>A0A088S4U0</accession>
<keyword evidence="7" id="KW-0694">RNA-binding</keyword>
<proteinExistence type="inferred from homology"/>
<keyword evidence="5" id="KW-0167">Capsid protein</keyword>
<keyword evidence="8 11" id="KW-0543">Viral nucleoprotein</keyword>
<sequence>MPQTAGPSNAKPVKLTESNLAKLLKFEEDIEFEKNSTGFKFSEFYKTHMGRKFRYASALTFLKNRKAIVNMCKKGTFNFDGQTVKLSVESGDDNSFTFKRLDSFLRVKMLEHNFAVFDGTNEEAKQSLCNDLATIPLVQAYGLTVKDKMSAKLAIMIGGSLPLLASITGCEAYCFGLAIFQDLKKEQLGIVNFDTKAQAAKVASVLDAKGFKFTEEKNQTLRLIAEVLKDMAPQMRGVASLEKYNEQIGIISDIIGVHFEMPGKKDGKGKKSKEFSV</sequence>